<proteinExistence type="predicted"/>
<dbReference type="RefSeq" id="WP_069313958.1">
    <property type="nucleotide sequence ID" value="NZ_MDTU01000002.1"/>
</dbReference>
<gene>
    <name evidence="1" type="ORF">BGC07_15375</name>
</gene>
<keyword evidence="2" id="KW-1185">Reference proteome</keyword>
<protein>
    <submittedName>
        <fullName evidence="1">Uncharacterized protein</fullName>
    </submittedName>
</protein>
<reference evidence="1 2" key="1">
    <citation type="submission" date="2016-08" db="EMBL/GenBank/DDBJ databases">
        <title>Draft genome sequence of Candidatus Piscirickettsia litoralis, from seawater.</title>
        <authorList>
            <person name="Wan X."/>
            <person name="Lee A.J."/>
            <person name="Hou S."/>
            <person name="Donachie S.P."/>
        </authorList>
    </citation>
    <scope>NUCLEOTIDE SEQUENCE [LARGE SCALE GENOMIC DNA]</scope>
    <source>
        <strain evidence="1 2">Y2</strain>
    </source>
</reference>
<dbReference type="Proteomes" id="UP000094329">
    <property type="component" value="Unassembled WGS sequence"/>
</dbReference>
<accession>A0ABX2ZZ36</accession>
<evidence type="ECO:0000313" key="2">
    <source>
        <dbReference type="Proteomes" id="UP000094329"/>
    </source>
</evidence>
<sequence>MTFLLKRLKENLDILNSNKDYIAYERVFNFRENRLKRQYKLKLVEILNGIFCFLVNCADRDNYNESDNAFLLELSKIVDEVLESLKEGLASGEIAVTILEKRLDNMYKRYKELIDSFAKINLNNDEIPAIFMQAKLLFSLKSNIVINKNNKLSSIDLFQKRSENKLFNLDFYYIKYAGINASAVLLLPLCWSFFLFARGLSNCCIDWCMLKHGCCDDTI</sequence>
<dbReference type="EMBL" id="MDTU01000002">
    <property type="protein sequence ID" value="ODN41493.1"/>
    <property type="molecule type" value="Genomic_DNA"/>
</dbReference>
<name>A0ABX2ZZ36_9GAMM</name>
<organism evidence="1 2">
    <name type="scientific">Piscirickettsia litoralis</name>
    <dbReference type="NCBI Taxonomy" id="1891921"/>
    <lineage>
        <taxon>Bacteria</taxon>
        <taxon>Pseudomonadati</taxon>
        <taxon>Pseudomonadota</taxon>
        <taxon>Gammaproteobacteria</taxon>
        <taxon>Thiotrichales</taxon>
        <taxon>Piscirickettsiaceae</taxon>
        <taxon>Piscirickettsia</taxon>
    </lineage>
</organism>
<evidence type="ECO:0000313" key="1">
    <source>
        <dbReference type="EMBL" id="ODN41493.1"/>
    </source>
</evidence>
<comment type="caution">
    <text evidence="1">The sequence shown here is derived from an EMBL/GenBank/DDBJ whole genome shotgun (WGS) entry which is preliminary data.</text>
</comment>